<organism evidence="1 2">
    <name type="scientific">Bacillus selenitireducens (strain ATCC 700615 / DSM 15326 / MLS10)</name>
    <dbReference type="NCBI Taxonomy" id="439292"/>
    <lineage>
        <taxon>Bacteria</taxon>
        <taxon>Bacillati</taxon>
        <taxon>Bacillota</taxon>
        <taxon>Bacilli</taxon>
        <taxon>Bacillales</taxon>
        <taxon>Bacillaceae</taxon>
        <taxon>Salisediminibacterium</taxon>
    </lineage>
</organism>
<reference evidence="1" key="1">
    <citation type="submission" date="2009-10" db="EMBL/GenBank/DDBJ databases">
        <title>Complete sequence of Bacillus selenitireducens MLS10.</title>
        <authorList>
            <consortium name="US DOE Joint Genome Institute"/>
            <person name="Lucas S."/>
            <person name="Copeland A."/>
            <person name="Lapidus A."/>
            <person name="Glavina del Rio T."/>
            <person name="Dalin E."/>
            <person name="Tice H."/>
            <person name="Bruce D."/>
            <person name="Goodwin L."/>
            <person name="Pitluck S."/>
            <person name="Sims D."/>
            <person name="Brettin T."/>
            <person name="Detter J.C."/>
            <person name="Han C."/>
            <person name="Larimer F."/>
            <person name="Land M."/>
            <person name="Hauser L."/>
            <person name="Kyrpides N."/>
            <person name="Ovchinnikova G."/>
            <person name="Stolz J."/>
        </authorList>
    </citation>
    <scope>NUCLEOTIDE SEQUENCE [LARGE SCALE GENOMIC DNA]</scope>
    <source>
        <strain evidence="1">MLS10</strain>
    </source>
</reference>
<dbReference type="EMBL" id="CP001791">
    <property type="protein sequence ID" value="ADH98297.1"/>
    <property type="molecule type" value="Genomic_DNA"/>
</dbReference>
<proteinExistence type="predicted"/>
<evidence type="ECO:0008006" key="3">
    <source>
        <dbReference type="Google" id="ProtNLM"/>
    </source>
</evidence>
<dbReference type="eggNOG" id="ENOG5033ATR">
    <property type="taxonomic scope" value="Bacteria"/>
</dbReference>
<evidence type="ECO:0000313" key="2">
    <source>
        <dbReference type="Proteomes" id="UP000000271"/>
    </source>
</evidence>
<keyword evidence="2" id="KW-1185">Reference proteome</keyword>
<accession>D6XYY9</accession>
<dbReference type="STRING" id="439292.Bsel_0768"/>
<gene>
    <name evidence="1" type="ordered locus">Bsel_0768</name>
</gene>
<dbReference type="Proteomes" id="UP000000271">
    <property type="component" value="Chromosome"/>
</dbReference>
<evidence type="ECO:0000313" key="1">
    <source>
        <dbReference type="EMBL" id="ADH98297.1"/>
    </source>
</evidence>
<name>D6XYY9_BACIE</name>
<dbReference type="RefSeq" id="WP_013171726.1">
    <property type="nucleotide sequence ID" value="NC_014219.1"/>
</dbReference>
<protein>
    <recommendedName>
        <fullName evidence="3">rRNA biogenesis protein rrp5</fullName>
    </recommendedName>
</protein>
<sequence length="98" mass="10426">MSRVDLLQDVARKSRDLASTLEELAAVFEATGKESAPKAAPKPAPAITLEEVRAVLAKKSHAGLTAEVRGLLEAYGASKLSEVDPEHYADLLQEAEAL</sequence>
<dbReference type="HOGENOM" id="CLU_138436_3_0_9"/>
<dbReference type="OrthoDB" id="1667378at2"/>
<dbReference type="KEGG" id="bse:Bsel_0768"/>
<dbReference type="AlphaFoldDB" id="D6XYY9"/>